<evidence type="ECO:0000259" key="3">
    <source>
        <dbReference type="Pfam" id="PF07749"/>
    </source>
</evidence>
<dbReference type="SUPFAM" id="SSF52833">
    <property type="entry name" value="Thioredoxin-like"/>
    <property type="match status" value="1"/>
</dbReference>
<evidence type="ECO:0000256" key="2">
    <source>
        <dbReference type="SAM" id="SignalP"/>
    </source>
</evidence>
<keyword evidence="6" id="KW-1185">Reference proteome</keyword>
<feature type="domain" description="Endoplasmic reticulum resident protein 29 C-terminal" evidence="3">
    <location>
        <begin position="142"/>
        <end position="232"/>
    </location>
</feature>
<dbReference type="EMBL" id="CAUYUJ010016421">
    <property type="protein sequence ID" value="CAK0865156.1"/>
    <property type="molecule type" value="Genomic_DNA"/>
</dbReference>
<accession>A0ABN9UY05</accession>
<reference evidence="5" key="1">
    <citation type="submission" date="2023-10" db="EMBL/GenBank/DDBJ databases">
        <authorList>
            <person name="Chen Y."/>
            <person name="Shah S."/>
            <person name="Dougan E. K."/>
            <person name="Thang M."/>
            <person name="Chan C."/>
        </authorList>
    </citation>
    <scope>NUCLEOTIDE SEQUENCE [LARGE SCALE GENOMIC DNA]</scope>
</reference>
<keyword evidence="1" id="KW-0256">Endoplasmic reticulum</keyword>
<sequence length="234" mass="26293">MGLVWKLVVASLWAPGAAGTAPGALKLDNYTLDKALGIPDFSLLLKVDQSYAYGDKEDQFKTLAKLAYAVPKFLIAEVPVQEYGDKENDDIRQRFKLEKADYPAYMLFSEANKEGLRYSGEVKAPELAVWLRKNGIKMPAIGTIAELDELAAKFLADKGAEHIKAAKSLAEWEFKGDRKAPMYVKIMERIRDKGHEFVKSERDRVSKIMQGGKISEEKKEEMQDKLNVLGSFEL</sequence>
<dbReference type="CDD" id="cd00238">
    <property type="entry name" value="ERp29c"/>
    <property type="match status" value="1"/>
</dbReference>
<feature type="domain" description="ERp29 N-terminal" evidence="4">
    <location>
        <begin position="20"/>
        <end position="134"/>
    </location>
</feature>
<dbReference type="InterPro" id="IPR036356">
    <property type="entry name" value="ERp29_C_sf"/>
</dbReference>
<gene>
    <name evidence="5" type="ORF">PCOR1329_LOCUS52751</name>
</gene>
<organism evidence="5 6">
    <name type="scientific">Prorocentrum cordatum</name>
    <dbReference type="NCBI Taxonomy" id="2364126"/>
    <lineage>
        <taxon>Eukaryota</taxon>
        <taxon>Sar</taxon>
        <taxon>Alveolata</taxon>
        <taxon>Dinophyceae</taxon>
        <taxon>Prorocentrales</taxon>
        <taxon>Prorocentraceae</taxon>
        <taxon>Prorocentrum</taxon>
    </lineage>
</organism>
<evidence type="ECO:0000259" key="4">
    <source>
        <dbReference type="Pfam" id="PF07912"/>
    </source>
</evidence>
<proteinExistence type="predicted"/>
<comment type="caution">
    <text evidence="5">The sequence shown here is derived from an EMBL/GenBank/DDBJ whole genome shotgun (WGS) entry which is preliminary data.</text>
</comment>
<dbReference type="InterPro" id="IPR012883">
    <property type="entry name" value="ERp29_N"/>
</dbReference>
<evidence type="ECO:0008006" key="7">
    <source>
        <dbReference type="Google" id="ProtNLM"/>
    </source>
</evidence>
<protein>
    <recommendedName>
        <fullName evidence="7">Endoplasmic reticulum resident protein 29</fullName>
    </recommendedName>
</protein>
<dbReference type="SUPFAM" id="SSF47933">
    <property type="entry name" value="ERP29 C domain-like"/>
    <property type="match status" value="1"/>
</dbReference>
<evidence type="ECO:0000313" key="6">
    <source>
        <dbReference type="Proteomes" id="UP001189429"/>
    </source>
</evidence>
<dbReference type="Gene3D" id="1.20.1150.12">
    <property type="entry name" value="Endoplasmic reticulum resident protein 29, C-terminal domain"/>
    <property type="match status" value="1"/>
</dbReference>
<dbReference type="Pfam" id="PF07912">
    <property type="entry name" value="ERp29_N"/>
    <property type="match status" value="1"/>
</dbReference>
<evidence type="ECO:0000256" key="1">
    <source>
        <dbReference type="ARBA" id="ARBA00022824"/>
    </source>
</evidence>
<feature type="signal peptide" evidence="2">
    <location>
        <begin position="1"/>
        <end position="19"/>
    </location>
</feature>
<dbReference type="InterPro" id="IPR011679">
    <property type="entry name" value="ERp29_C"/>
</dbReference>
<dbReference type="Pfam" id="PF07749">
    <property type="entry name" value="ERp29"/>
    <property type="match status" value="1"/>
</dbReference>
<dbReference type="PANTHER" id="PTHR12211:SF0">
    <property type="entry name" value="ENDOPLASMIC RETICULUM RESIDENT PROTEIN 29"/>
    <property type="match status" value="1"/>
</dbReference>
<name>A0ABN9UY05_9DINO</name>
<dbReference type="PANTHER" id="PTHR12211">
    <property type="entry name" value="ENDOPLASMIC RETICULUM PROTEIN ERP29"/>
    <property type="match status" value="1"/>
</dbReference>
<feature type="chain" id="PRO_5046459418" description="Endoplasmic reticulum resident protein 29" evidence="2">
    <location>
        <begin position="20"/>
        <end position="234"/>
    </location>
</feature>
<dbReference type="InterPro" id="IPR016855">
    <property type="entry name" value="ERp29"/>
</dbReference>
<dbReference type="InterPro" id="IPR036249">
    <property type="entry name" value="Thioredoxin-like_sf"/>
</dbReference>
<dbReference type="Gene3D" id="3.40.30.10">
    <property type="entry name" value="Glutaredoxin"/>
    <property type="match status" value="1"/>
</dbReference>
<keyword evidence="2" id="KW-0732">Signal</keyword>
<evidence type="ECO:0000313" key="5">
    <source>
        <dbReference type="EMBL" id="CAK0865156.1"/>
    </source>
</evidence>
<dbReference type="Proteomes" id="UP001189429">
    <property type="component" value="Unassembled WGS sequence"/>
</dbReference>